<evidence type="ECO:0000256" key="1">
    <source>
        <dbReference type="PROSITE-ProRule" id="PRU00339"/>
    </source>
</evidence>
<dbReference type="Gene3D" id="2.40.70.10">
    <property type="entry name" value="Acid Proteases"/>
    <property type="match status" value="1"/>
</dbReference>
<dbReference type="EMBL" id="CP017717">
    <property type="protein sequence ID" value="AQZ62842.1"/>
    <property type="molecule type" value="Genomic_DNA"/>
</dbReference>
<dbReference type="STRING" id="1909395.BKM31_16500"/>
<feature type="repeat" description="TPR" evidence="1">
    <location>
        <begin position="67"/>
        <end position="100"/>
    </location>
</feature>
<sequence>MSPTHESFGRRAFLAAAAMTAAAGAIPVTTGVAAAAAKDPDQLFEQGAFDEAARGYRRLLGEEPENAHAAAQLGYIALLGNRFGAAERYLSTAIKLDPADVAARQRLAECYVRQDKLAAAVPLLEQTGRPRDAAYATLYRHVTGTPWQLHGARSTRVPFVTMEPLPAVKAEVNGREKTFYLDTYATLDLAQEVAEEAGLRSLATVSGVASNSPVTIHLGILESFRIGGIEVRNLPVQWIDARRPPLPDGSQPAGVLGTTLFYHFLTTMDYAGQALLLRGRSAASPAGSGRIPLWLAGDHYPCTLGSLNGYGPGIVTLDTGGLGHGLDTTVEYAERAGLAVDYDHPVDRNGVAFYPVTADRMSLGRAVGRNVKGFASAKTIPGQPGPGQADMFGFEIIANFTHEFFKPFTLTFDYTAMRVSITGGGRPRP</sequence>
<gene>
    <name evidence="2" type="ORF">BKM31_16500</name>
</gene>
<dbReference type="KEGG" id="noa:BKM31_16500"/>
<dbReference type="InterPro" id="IPR011990">
    <property type="entry name" value="TPR-like_helical_dom_sf"/>
</dbReference>
<protein>
    <submittedName>
        <fullName evidence="2">Uncharacterized protein</fullName>
    </submittedName>
</protein>
<dbReference type="Gene3D" id="1.25.40.10">
    <property type="entry name" value="Tetratricopeptide repeat domain"/>
    <property type="match status" value="1"/>
</dbReference>
<dbReference type="InterPro" id="IPR021109">
    <property type="entry name" value="Peptidase_aspartic_dom_sf"/>
</dbReference>
<dbReference type="RefSeq" id="WP_080039031.1">
    <property type="nucleotide sequence ID" value="NZ_CP017717.1"/>
</dbReference>
<dbReference type="SUPFAM" id="SSF48452">
    <property type="entry name" value="TPR-like"/>
    <property type="match status" value="1"/>
</dbReference>
<dbReference type="InterPro" id="IPR006311">
    <property type="entry name" value="TAT_signal"/>
</dbReference>
<name>A0A1U9ZY14_9ACTN</name>
<dbReference type="Pfam" id="PF13650">
    <property type="entry name" value="Asp_protease_2"/>
    <property type="match status" value="1"/>
</dbReference>
<dbReference type="Proteomes" id="UP000190797">
    <property type="component" value="Chromosome"/>
</dbReference>
<keyword evidence="3" id="KW-1185">Reference proteome</keyword>
<proteinExistence type="predicted"/>
<accession>A0A1U9ZY14</accession>
<dbReference type="InterPro" id="IPR019734">
    <property type="entry name" value="TPR_rpt"/>
</dbReference>
<reference evidence="3" key="1">
    <citation type="journal article" date="2017" name="Med. Chem. Commun.">
        <title>Nonomuraea sp. ATCC 55076 harbours the largest actinomycete chromosome to date and the kistamicin biosynthetic gene cluster.</title>
        <authorList>
            <person name="Nazari B."/>
            <person name="Forneris C.C."/>
            <person name="Gibson M.I."/>
            <person name="Moon K."/>
            <person name="Schramma K.R."/>
            <person name="Seyedsayamdost M.R."/>
        </authorList>
    </citation>
    <scope>NUCLEOTIDE SEQUENCE [LARGE SCALE GENOMIC DNA]</scope>
    <source>
        <strain evidence="3">ATCC 55076</strain>
    </source>
</reference>
<evidence type="ECO:0000313" key="2">
    <source>
        <dbReference type="EMBL" id="AQZ62842.1"/>
    </source>
</evidence>
<dbReference type="AlphaFoldDB" id="A0A1U9ZY14"/>
<dbReference type="PROSITE" id="PS50005">
    <property type="entry name" value="TPR"/>
    <property type="match status" value="1"/>
</dbReference>
<dbReference type="OrthoDB" id="3449821at2"/>
<dbReference type="PROSITE" id="PS51318">
    <property type="entry name" value="TAT"/>
    <property type="match status" value="1"/>
</dbReference>
<evidence type="ECO:0000313" key="3">
    <source>
        <dbReference type="Proteomes" id="UP000190797"/>
    </source>
</evidence>
<keyword evidence="1" id="KW-0802">TPR repeat</keyword>
<dbReference type="Pfam" id="PF14559">
    <property type="entry name" value="TPR_19"/>
    <property type="match status" value="1"/>
</dbReference>
<organism evidence="2 3">
    <name type="scientific">[Actinomadura] parvosata subsp. kistnae</name>
    <dbReference type="NCBI Taxonomy" id="1909395"/>
    <lineage>
        <taxon>Bacteria</taxon>
        <taxon>Bacillati</taxon>
        <taxon>Actinomycetota</taxon>
        <taxon>Actinomycetes</taxon>
        <taxon>Streptosporangiales</taxon>
        <taxon>Streptosporangiaceae</taxon>
        <taxon>Nonomuraea</taxon>
    </lineage>
</organism>